<dbReference type="AlphaFoldDB" id="A0A1Q8QZ98"/>
<proteinExistence type="predicted"/>
<evidence type="ECO:0000313" key="2">
    <source>
        <dbReference type="EMBL" id="OLN32692.1"/>
    </source>
</evidence>
<dbReference type="InterPro" id="IPR029044">
    <property type="entry name" value="Nucleotide-diphossugar_trans"/>
</dbReference>
<comment type="caution">
    <text evidence="2">The sequence shown here is derived from an EMBL/GenBank/DDBJ whole genome shotgun (WGS) entry which is preliminary data.</text>
</comment>
<dbReference type="PANTHER" id="PTHR43777:SF1">
    <property type="entry name" value="MOLYBDENUM COFACTOR CYTIDYLYLTRANSFERASE"/>
    <property type="match status" value="1"/>
</dbReference>
<protein>
    <submittedName>
        <fullName evidence="2">CTP:molybdopterin cytidylyltransferase</fullName>
    </submittedName>
</protein>
<dbReference type="EMBL" id="MLBF01000007">
    <property type="protein sequence ID" value="OLN32692.1"/>
    <property type="molecule type" value="Genomic_DNA"/>
</dbReference>
<keyword evidence="2" id="KW-0808">Transferase</keyword>
<dbReference type="CDD" id="cd04182">
    <property type="entry name" value="GT_2_like_f"/>
    <property type="match status" value="1"/>
</dbReference>
<dbReference type="SUPFAM" id="SSF53448">
    <property type="entry name" value="Nucleotide-diphospho-sugar transferases"/>
    <property type="match status" value="1"/>
</dbReference>
<keyword evidence="2" id="KW-0548">Nucleotidyltransferase</keyword>
<dbReference type="Pfam" id="PF12804">
    <property type="entry name" value="NTP_transf_3"/>
    <property type="match status" value="1"/>
</dbReference>
<gene>
    <name evidence="2" type="ORF">DSOL_1443</name>
</gene>
<dbReference type="GO" id="GO:0016779">
    <property type="term" value="F:nucleotidyltransferase activity"/>
    <property type="evidence" value="ECO:0007669"/>
    <property type="project" value="UniProtKB-KW"/>
</dbReference>
<dbReference type="InterPro" id="IPR025877">
    <property type="entry name" value="MobA-like_NTP_Trfase"/>
</dbReference>
<evidence type="ECO:0000259" key="1">
    <source>
        <dbReference type="Pfam" id="PF12804"/>
    </source>
</evidence>
<evidence type="ECO:0000313" key="3">
    <source>
        <dbReference type="Proteomes" id="UP000186102"/>
    </source>
</evidence>
<accession>A0A1Q8QZ98</accession>
<dbReference type="PANTHER" id="PTHR43777">
    <property type="entry name" value="MOLYBDENUM COFACTOR CYTIDYLYLTRANSFERASE"/>
    <property type="match status" value="1"/>
</dbReference>
<keyword evidence="3" id="KW-1185">Reference proteome</keyword>
<organism evidence="2 3">
    <name type="scientific">Desulfosporosinus metallidurans</name>
    <dbReference type="NCBI Taxonomy" id="1888891"/>
    <lineage>
        <taxon>Bacteria</taxon>
        <taxon>Bacillati</taxon>
        <taxon>Bacillota</taxon>
        <taxon>Clostridia</taxon>
        <taxon>Eubacteriales</taxon>
        <taxon>Desulfitobacteriaceae</taxon>
        <taxon>Desulfosporosinus</taxon>
    </lineage>
</organism>
<name>A0A1Q8QZ98_9FIRM</name>
<dbReference type="OrthoDB" id="285216at2"/>
<feature type="domain" description="MobA-like NTP transferase" evidence="1">
    <location>
        <begin position="5"/>
        <end position="173"/>
    </location>
</feature>
<reference evidence="2 3" key="1">
    <citation type="submission" date="2016-09" db="EMBL/GenBank/DDBJ databases">
        <title>Complete genome of Desulfosporosinus sp. OL.</title>
        <authorList>
            <person name="Mardanov A."/>
            <person name="Beletsky A."/>
            <person name="Panova A."/>
            <person name="Karnachuk O."/>
            <person name="Ravin N."/>
        </authorList>
    </citation>
    <scope>NUCLEOTIDE SEQUENCE [LARGE SCALE GENOMIC DNA]</scope>
    <source>
        <strain evidence="2 3">OL</strain>
    </source>
</reference>
<dbReference type="Gene3D" id="3.90.550.10">
    <property type="entry name" value="Spore Coat Polysaccharide Biosynthesis Protein SpsA, Chain A"/>
    <property type="match status" value="1"/>
</dbReference>
<dbReference type="RefSeq" id="WP_075364161.1">
    <property type="nucleotide sequence ID" value="NZ_MLBF01000007.1"/>
</dbReference>
<dbReference type="Proteomes" id="UP000186102">
    <property type="component" value="Unassembled WGS sequence"/>
</dbReference>
<dbReference type="STRING" id="1888891.DSOL_1443"/>
<sequence length="209" mass="23523">MVRFVVMAAGQATRMGQDKLVMPWGKSTVLGFVLQTVLDALELQVESCTEIYVVARHPIEAYASEETIARFRAYSGTWLQVPTPKPLAETIRLGLQDLNSEIEEIGFLPGDQVGVTVLGLTECLLQVLRIRPDFLVPIAGNRTGSPVFFHRRYVPELLALRGEQGGREVLKRYPDRWSKYSVEESLFQDVDTPEDYQCLLEKGKVHAND</sequence>